<reference evidence="2 3" key="1">
    <citation type="submission" date="2020-08" db="EMBL/GenBank/DDBJ databases">
        <title>Genomic Encyclopedia of Type Strains, Phase IV (KMG-IV): sequencing the most valuable type-strain genomes for metagenomic binning, comparative biology and taxonomic classification.</title>
        <authorList>
            <person name="Goeker M."/>
        </authorList>
    </citation>
    <scope>NUCLEOTIDE SEQUENCE [LARGE SCALE GENOMIC DNA]</scope>
    <source>
        <strain evidence="2 3">DSM 21458</strain>
    </source>
</reference>
<evidence type="ECO:0000313" key="3">
    <source>
        <dbReference type="Proteomes" id="UP000569951"/>
    </source>
</evidence>
<keyword evidence="3" id="KW-1185">Reference proteome</keyword>
<sequence>MPDLELRDTGLRAWARTALVLIGVMLPVLTWMGTAGAVLPVQDSSPEAISAHDRQRLEVRTWQQRSMWIGAGCVAGGLLLNRRAQRRA</sequence>
<feature type="transmembrane region" description="Helical" evidence="1">
    <location>
        <begin position="62"/>
        <end position="80"/>
    </location>
</feature>
<dbReference type="Proteomes" id="UP000569951">
    <property type="component" value="Unassembled WGS sequence"/>
</dbReference>
<dbReference type="AlphaFoldDB" id="A0A841I3X0"/>
<keyword evidence="1" id="KW-0812">Transmembrane</keyword>
<feature type="transmembrane region" description="Helical" evidence="1">
    <location>
        <begin position="20"/>
        <end position="42"/>
    </location>
</feature>
<organism evidence="2 3">
    <name type="scientific">Deinobacterium chartae</name>
    <dbReference type="NCBI Taxonomy" id="521158"/>
    <lineage>
        <taxon>Bacteria</taxon>
        <taxon>Thermotogati</taxon>
        <taxon>Deinococcota</taxon>
        <taxon>Deinococci</taxon>
        <taxon>Deinococcales</taxon>
        <taxon>Deinococcaceae</taxon>
        <taxon>Deinobacterium</taxon>
    </lineage>
</organism>
<comment type="caution">
    <text evidence="2">The sequence shown here is derived from an EMBL/GenBank/DDBJ whole genome shotgun (WGS) entry which is preliminary data.</text>
</comment>
<accession>A0A841I3X0</accession>
<gene>
    <name evidence="2" type="ORF">HNR42_002445</name>
</gene>
<dbReference type="RefSeq" id="WP_183987770.1">
    <property type="nucleotide sequence ID" value="NZ_JACHHG010000009.1"/>
</dbReference>
<name>A0A841I3X0_9DEIO</name>
<proteinExistence type="predicted"/>
<keyword evidence="1" id="KW-0472">Membrane</keyword>
<keyword evidence="1" id="KW-1133">Transmembrane helix</keyword>
<evidence type="ECO:0000256" key="1">
    <source>
        <dbReference type="SAM" id="Phobius"/>
    </source>
</evidence>
<evidence type="ECO:0000313" key="2">
    <source>
        <dbReference type="EMBL" id="MBB6099009.1"/>
    </source>
</evidence>
<dbReference type="EMBL" id="JACHHG010000009">
    <property type="protein sequence ID" value="MBB6099009.1"/>
    <property type="molecule type" value="Genomic_DNA"/>
</dbReference>
<protein>
    <submittedName>
        <fullName evidence="2">Uncharacterized protein</fullName>
    </submittedName>
</protein>